<keyword evidence="3" id="KW-1185">Reference proteome</keyword>
<evidence type="ECO:0000313" key="2">
    <source>
        <dbReference type="EMBL" id="TDC11419.1"/>
    </source>
</evidence>
<accession>A0A4R4NQ73</accession>
<feature type="region of interest" description="Disordered" evidence="1">
    <location>
        <begin position="16"/>
        <end position="40"/>
    </location>
</feature>
<dbReference type="AlphaFoldDB" id="A0A4R4NQ73"/>
<name>A0A4R4NQ73_9ACTN</name>
<gene>
    <name evidence="2" type="ORF">E1267_00265</name>
</gene>
<dbReference type="RefSeq" id="WP_132328397.1">
    <property type="nucleotide sequence ID" value="NZ_SMJZ01000001.1"/>
</dbReference>
<protein>
    <submittedName>
        <fullName evidence="2">Uncharacterized protein</fullName>
    </submittedName>
</protein>
<proteinExistence type="predicted"/>
<evidence type="ECO:0000313" key="3">
    <source>
        <dbReference type="Proteomes" id="UP000295157"/>
    </source>
</evidence>
<reference evidence="2 3" key="1">
    <citation type="submission" date="2019-02" db="EMBL/GenBank/DDBJ databases">
        <title>Draft genome sequences of novel Actinobacteria.</title>
        <authorList>
            <person name="Sahin N."/>
            <person name="Ay H."/>
            <person name="Saygin H."/>
        </authorList>
    </citation>
    <scope>NUCLEOTIDE SEQUENCE [LARGE SCALE GENOMIC DNA]</scope>
    <source>
        <strain evidence="2 3">KC201</strain>
    </source>
</reference>
<dbReference type="EMBL" id="SMJZ01000001">
    <property type="protein sequence ID" value="TDC11419.1"/>
    <property type="molecule type" value="Genomic_DNA"/>
</dbReference>
<organism evidence="2 3">
    <name type="scientific">Nonomuraea longispora</name>
    <dbReference type="NCBI Taxonomy" id="1848320"/>
    <lineage>
        <taxon>Bacteria</taxon>
        <taxon>Bacillati</taxon>
        <taxon>Actinomycetota</taxon>
        <taxon>Actinomycetes</taxon>
        <taxon>Streptosporangiales</taxon>
        <taxon>Streptosporangiaceae</taxon>
        <taxon>Nonomuraea</taxon>
    </lineage>
</organism>
<evidence type="ECO:0000256" key="1">
    <source>
        <dbReference type="SAM" id="MobiDB-lite"/>
    </source>
</evidence>
<dbReference type="Proteomes" id="UP000295157">
    <property type="component" value="Unassembled WGS sequence"/>
</dbReference>
<comment type="caution">
    <text evidence="2">The sequence shown here is derived from an EMBL/GenBank/DDBJ whole genome shotgun (WGS) entry which is preliminary data.</text>
</comment>
<sequence>MMDVARKMAAQAAAAARKQAGGLIPGHGPASPYDPYAPGTTGAGIPNGAAPLGWASADAPSSSGVTVNVDMSGSTVREEADISKIGADIGFRLMSHHV</sequence>